<evidence type="ECO:0000256" key="1">
    <source>
        <dbReference type="SAM" id="MobiDB-lite"/>
    </source>
</evidence>
<sequence>MISLNFTLYRLVCDVTTYTGLFAPDSEGRRIQDTSAFVCCWCRVPRQRSATSIEPSGCTPEAFFKSQGSDMVLSFHSATGSIEIDSDTEVIAFKMKPVSYFGGPAPVVAKGTLDPLPYIGKPAKNYAIKLREAAGQVIGKLLFALEAREPEPENKGVPVKELRLRGIKRAASVNKSKSPPDSKQSADTQDHLLPQHRHYDTGNGNAFQSQIQSHKQEVISLSPPSSAGTRRNSSVLLHDRHDNRRNTATLADVPIISQSCTPGSRYMEIVIEKIAVKNEAINLNNPAPLLLGGIYYLKTRYGGITSSTPSVQCQSPREIKYSHRVKFLEAPGKSEKLRFSLWEDDRQVAGFSLDPVKFSVPPGVWKEYSIPFCYYPTQQAISLEVAVRRVKAAEEKLVNKKEENEEKIDVSIVKNATPSSEAKKPPTQPTSEATKVAEQKSESFLTVLGTQDGIPASSSGFSPAEPMSYQRINSARGYVQKGYLDSNVRQSHWRNAVPQDEKDNSREGPTPLGPQPIQRDRSLGDADAYTPYSISENDQRGLRVRAGEAAITGRTERDGEMNGVNRMQSFLDQIASSDLRSFSATRQAAQGMELPRASLSHRSIASKRMENGGNLRRDERDATPLRNRFFYTASSNRKEERPLSACGTSGSSTRERFLQMRSKSLNANSDGPRSDVASLSDITNGFERKAHSLSIRGGSFTTPRPSLMKEWLEWREQRASAQVSRAGSVHSAFSRNDSVDSIASRNRAVSPLPTKSFAHLSEQRPYQPQYVRRSLSRSSATNGRPPLPIR</sequence>
<dbReference type="VEuPathDB" id="TriTrypDB:TcCL_ESM01574"/>
<dbReference type="VEuPathDB" id="TriTrypDB:TCDM_03461"/>
<proteinExistence type="predicted"/>
<dbReference type="VEuPathDB" id="TriTrypDB:C4B63_14g55"/>
<reference evidence="2 3" key="1">
    <citation type="journal article" date="2018" name="Microb. Genom.">
        <title>Expanding an expanded genome: long-read sequencing of Trypanosoma cruzi.</title>
        <authorList>
            <person name="Berna L."/>
            <person name="Rodriguez M."/>
            <person name="Chiribao M.L."/>
            <person name="Parodi-Talice A."/>
            <person name="Pita S."/>
            <person name="Rijo G."/>
            <person name="Alvarez-Valin F."/>
            <person name="Robello C."/>
        </authorList>
    </citation>
    <scope>NUCLEOTIDE SEQUENCE [LARGE SCALE GENOMIC DNA]</scope>
    <source>
        <strain evidence="2 3">TCC</strain>
    </source>
</reference>
<dbReference type="VEuPathDB" id="TriTrypDB:TCSYLVIO_004669"/>
<dbReference type="Proteomes" id="UP000246078">
    <property type="component" value="Unassembled WGS sequence"/>
</dbReference>
<dbReference type="AlphaFoldDB" id="A0A2V2X331"/>
<dbReference type="EMBL" id="PRFC01000033">
    <property type="protein sequence ID" value="PWV14875.1"/>
    <property type="molecule type" value="Genomic_DNA"/>
</dbReference>
<gene>
    <name evidence="2" type="ORF">C3747_33g100</name>
</gene>
<evidence type="ECO:0000313" key="2">
    <source>
        <dbReference type="EMBL" id="PWV14875.1"/>
    </source>
</evidence>
<dbReference type="VEuPathDB" id="TriTrypDB:TcCLB.508723.30"/>
<feature type="region of interest" description="Disordered" evidence="1">
    <location>
        <begin position="194"/>
        <end position="232"/>
    </location>
</feature>
<dbReference type="VEuPathDB" id="TriTrypDB:BCY84_11290"/>
<dbReference type="InterPro" id="IPR012609">
    <property type="entry name" value="Spore_V_M"/>
</dbReference>
<feature type="compositionally biased region" description="Polar residues" evidence="1">
    <location>
        <begin position="222"/>
        <end position="232"/>
    </location>
</feature>
<feature type="region of interest" description="Disordered" evidence="1">
    <location>
        <begin position="744"/>
        <end position="790"/>
    </location>
</feature>
<accession>A0A2V2X331</accession>
<protein>
    <submittedName>
        <fullName evidence="2">Hook complex protein, conserved</fullName>
    </submittedName>
</protein>
<feature type="region of interest" description="Disordered" evidence="1">
    <location>
        <begin position="602"/>
        <end position="621"/>
    </location>
</feature>
<comment type="caution">
    <text evidence="2">The sequence shown here is derived from an EMBL/GenBank/DDBJ whole genome shotgun (WGS) entry which is preliminary data.</text>
</comment>
<dbReference type="VEuPathDB" id="TriTrypDB:ECC02_000495"/>
<dbReference type="VEuPathDB" id="TriTrypDB:TcBrA4_0013130"/>
<feature type="region of interest" description="Disordered" evidence="1">
    <location>
        <begin position="497"/>
        <end position="541"/>
    </location>
</feature>
<dbReference type="VEuPathDB" id="TriTrypDB:Tc_MARK_3460"/>
<dbReference type="OMA" id="WERSAST"/>
<feature type="compositionally biased region" description="Basic and acidic residues" evidence="1">
    <location>
        <begin position="607"/>
        <end position="621"/>
    </location>
</feature>
<dbReference type="VEuPathDB" id="TriTrypDB:TcG_06542"/>
<feature type="region of interest" description="Disordered" evidence="1">
    <location>
        <begin position="409"/>
        <end position="439"/>
    </location>
</feature>
<dbReference type="VEuPathDB" id="TriTrypDB:TcCLB.509791.50"/>
<name>A0A2V2X331_TRYCR</name>
<evidence type="ECO:0000313" key="3">
    <source>
        <dbReference type="Proteomes" id="UP000246078"/>
    </source>
</evidence>
<organism evidence="2 3">
    <name type="scientific">Trypanosoma cruzi</name>
    <dbReference type="NCBI Taxonomy" id="5693"/>
    <lineage>
        <taxon>Eukaryota</taxon>
        <taxon>Discoba</taxon>
        <taxon>Euglenozoa</taxon>
        <taxon>Kinetoplastea</taxon>
        <taxon>Metakinetoplastina</taxon>
        <taxon>Trypanosomatida</taxon>
        <taxon>Trypanosomatidae</taxon>
        <taxon>Trypanosoma</taxon>
        <taxon>Schizotrypanum</taxon>
    </lineage>
</organism>
<feature type="compositionally biased region" description="Polar residues" evidence="1">
    <location>
        <begin position="202"/>
        <end position="213"/>
    </location>
</feature>
<dbReference type="Pfam" id="PF08183">
    <property type="entry name" value="SpoV"/>
    <property type="match status" value="1"/>
</dbReference>
<dbReference type="VEuPathDB" id="TriTrypDB:C3747_33g100"/>
<dbReference type="OrthoDB" id="262894at2759"/>